<dbReference type="InterPro" id="IPR021145">
    <property type="entry name" value="Portal_protein_SPP1_Gp6-like"/>
</dbReference>
<feature type="region of interest" description="Disordered" evidence="1">
    <location>
        <begin position="465"/>
        <end position="486"/>
    </location>
</feature>
<dbReference type="Proteomes" id="UP001199642">
    <property type="component" value="Chromosome"/>
</dbReference>
<dbReference type="RefSeq" id="WP_231820920.1">
    <property type="nucleotide sequence ID" value="NZ_CP082781.1"/>
</dbReference>
<name>A0ABY3RU44_9MICO</name>
<evidence type="ECO:0000256" key="1">
    <source>
        <dbReference type="SAM" id="MobiDB-lite"/>
    </source>
</evidence>
<dbReference type="Pfam" id="PF05133">
    <property type="entry name" value="SPP1_portal"/>
    <property type="match status" value="1"/>
</dbReference>
<keyword evidence="3" id="KW-1185">Reference proteome</keyword>
<reference evidence="2 3" key="1">
    <citation type="submission" date="2023-01" db="EMBL/GenBank/DDBJ databases">
        <title>Characterization of estradiol degrading bacteria Microbacterium sp. MZT7 and reveal degrading genes through genome analysis.</title>
        <authorList>
            <person name="Hao P."/>
            <person name="Gao Y."/>
        </authorList>
    </citation>
    <scope>NUCLEOTIDE SEQUENCE [LARGE SCALE GENOMIC DNA]</scope>
    <source>
        <strain evidence="2 3">MZT7</strain>
    </source>
</reference>
<organism evidence="2 3">
    <name type="scientific">Microbacterium resistens</name>
    <dbReference type="NCBI Taxonomy" id="156977"/>
    <lineage>
        <taxon>Bacteria</taxon>
        <taxon>Bacillati</taxon>
        <taxon>Actinomycetota</taxon>
        <taxon>Actinomycetes</taxon>
        <taxon>Micrococcales</taxon>
        <taxon>Microbacteriaceae</taxon>
        <taxon>Microbacterium</taxon>
    </lineage>
</organism>
<sequence>MSLDNAALGKLGADLQSDARAAWAPLQTLQKHIDGQLLKTWMPDNADAEYKDLLRKSASPWLGFARDAIAQGCIVSGYTNAEIWERAWRANGMDGRQDVVTRDAVGFGRGFVAILPGADSDSVVMRPMGALDTYAVYDDPWDEYPRYVLHRRKPRTGKETFWQGEWMLLDEEVIYRFTGTPAAPVDVKTEEHGMAAAPVVGVSNTLDASPRSSIADKVPVYKRIVDGTFTLQMLQRYAGFPQKWMAGGDVDPEVRASVDSLLHAGGEAGETARFGAFPAADLDKAVAALDAHIKHFSAVVQVPPHYLLGAVVNMSAEGIAAAEAGYHRNLSARKKALGEGYELAMRTAAAMLGDESAAKSASDQVEWENVSSWSLSQVTDAIQKVMADTGPLEALYRMIPGWTKADAEAAVVAAENLRSASSPVELANLIQSIYLGVGKVLTSDEAREIANRAGAGLRGDLAQITPASGGDAGTAPAIDAGTPTTP</sequence>
<dbReference type="EMBL" id="CP082781">
    <property type="protein sequence ID" value="UGS27588.1"/>
    <property type="molecule type" value="Genomic_DNA"/>
</dbReference>
<accession>A0ABY3RU44</accession>
<gene>
    <name evidence="2" type="ORF">K8F61_05205</name>
</gene>
<evidence type="ECO:0000313" key="2">
    <source>
        <dbReference type="EMBL" id="UGS27588.1"/>
    </source>
</evidence>
<evidence type="ECO:0000313" key="3">
    <source>
        <dbReference type="Proteomes" id="UP001199642"/>
    </source>
</evidence>
<proteinExistence type="predicted"/>
<protein>
    <submittedName>
        <fullName evidence="2">Phage portal protein</fullName>
    </submittedName>
</protein>